<proteinExistence type="predicted"/>
<dbReference type="CDD" id="cd04685">
    <property type="entry name" value="NUDIX_Hydrolase"/>
    <property type="match status" value="1"/>
</dbReference>
<evidence type="ECO:0000313" key="5">
    <source>
        <dbReference type="EMBL" id="AKG41462.1"/>
    </source>
</evidence>
<gene>
    <name evidence="5" type="ORF">SXIM_00780</name>
</gene>
<dbReference type="PANTHER" id="PTHR43046">
    <property type="entry name" value="GDP-MANNOSE MANNOSYL HYDROLASE"/>
    <property type="match status" value="1"/>
</dbReference>
<dbReference type="InterPro" id="IPR020084">
    <property type="entry name" value="NUDIX_hydrolase_CS"/>
</dbReference>
<dbReference type="STRING" id="408015.SXIM_00780"/>
<comment type="cofactor">
    <cofactor evidence="1">
        <name>Mg(2+)</name>
        <dbReference type="ChEBI" id="CHEBI:18420"/>
    </cofactor>
</comment>
<evidence type="ECO:0000256" key="3">
    <source>
        <dbReference type="ARBA" id="ARBA00022842"/>
    </source>
</evidence>
<feature type="domain" description="Nudix hydrolase" evidence="4">
    <location>
        <begin position="1"/>
        <end position="139"/>
    </location>
</feature>
<dbReference type="PROSITE" id="PS00893">
    <property type="entry name" value="NUDIX_BOX"/>
    <property type="match status" value="1"/>
</dbReference>
<evidence type="ECO:0000259" key="4">
    <source>
        <dbReference type="PROSITE" id="PS51462"/>
    </source>
</evidence>
<organism evidence="5 6">
    <name type="scientific">Streptomyces xiamenensis</name>
    <dbReference type="NCBI Taxonomy" id="408015"/>
    <lineage>
        <taxon>Bacteria</taxon>
        <taxon>Bacillati</taxon>
        <taxon>Actinomycetota</taxon>
        <taxon>Actinomycetes</taxon>
        <taxon>Kitasatosporales</taxon>
        <taxon>Streptomycetaceae</taxon>
        <taxon>Streptomyces</taxon>
    </lineage>
</organism>
<dbReference type="InterPro" id="IPR000086">
    <property type="entry name" value="NUDIX_hydrolase_dom"/>
</dbReference>
<sequence>MVLIDPDSRTLLVQGCNPHNRAAGSWWFPLGGGCEAEETLEQAARRELYEEAGIRDVELGPLIWTRSVEHPYMKDQYLYQEEFYFVGHTASPDFGRVAWTAEERQQLLDMRWWSAEELRETQETILPPALPALLPRLISGAYPDHPIALDR</sequence>
<evidence type="ECO:0000313" key="6">
    <source>
        <dbReference type="Proteomes" id="UP000034034"/>
    </source>
</evidence>
<name>A0A0F7FNR6_9ACTN</name>
<accession>A0A0F7FNR6</accession>
<dbReference type="Proteomes" id="UP000034034">
    <property type="component" value="Chromosome"/>
</dbReference>
<keyword evidence="3" id="KW-0460">Magnesium</keyword>
<keyword evidence="6" id="KW-1185">Reference proteome</keyword>
<dbReference type="InterPro" id="IPR015797">
    <property type="entry name" value="NUDIX_hydrolase-like_dom_sf"/>
</dbReference>
<dbReference type="SUPFAM" id="SSF55811">
    <property type="entry name" value="Nudix"/>
    <property type="match status" value="1"/>
</dbReference>
<protein>
    <submittedName>
        <fullName evidence="5">Mutator protein</fullName>
    </submittedName>
</protein>
<dbReference type="KEGG" id="sxi:SXIM_00780"/>
<keyword evidence="2" id="KW-0378">Hydrolase</keyword>
<dbReference type="PANTHER" id="PTHR43046:SF12">
    <property type="entry name" value="GDP-MANNOSE MANNOSYL HYDROLASE"/>
    <property type="match status" value="1"/>
</dbReference>
<evidence type="ECO:0000256" key="2">
    <source>
        <dbReference type="ARBA" id="ARBA00022801"/>
    </source>
</evidence>
<dbReference type="AlphaFoldDB" id="A0A0F7FNR6"/>
<dbReference type="PATRIC" id="fig|408015.6.peg.94"/>
<dbReference type="PROSITE" id="PS51462">
    <property type="entry name" value="NUDIX"/>
    <property type="match status" value="1"/>
</dbReference>
<dbReference type="GO" id="GO:0016787">
    <property type="term" value="F:hydrolase activity"/>
    <property type="evidence" value="ECO:0007669"/>
    <property type="project" value="UniProtKB-KW"/>
</dbReference>
<dbReference type="HOGENOM" id="CLU_100874_2_0_11"/>
<dbReference type="EMBL" id="CP009922">
    <property type="protein sequence ID" value="AKG41462.1"/>
    <property type="molecule type" value="Genomic_DNA"/>
</dbReference>
<dbReference type="Gene3D" id="3.90.79.10">
    <property type="entry name" value="Nucleoside Triphosphate Pyrophosphohydrolase"/>
    <property type="match status" value="1"/>
</dbReference>
<reference evidence="5" key="1">
    <citation type="submission" date="2019-08" db="EMBL/GenBank/DDBJ databases">
        <title>Complete genome sequence of a mangrove-derived Streptomyces xiamenensis.</title>
        <authorList>
            <person name="Xu J."/>
        </authorList>
    </citation>
    <scope>NUCLEOTIDE SEQUENCE</scope>
    <source>
        <strain evidence="5">318</strain>
    </source>
</reference>
<dbReference type="Pfam" id="PF00293">
    <property type="entry name" value="NUDIX"/>
    <property type="match status" value="1"/>
</dbReference>
<evidence type="ECO:0000256" key="1">
    <source>
        <dbReference type="ARBA" id="ARBA00001946"/>
    </source>
</evidence>